<organism evidence="10 11">
    <name type="scientific">Phytophthora infestans</name>
    <name type="common">Potato late blight agent</name>
    <name type="synonym">Botrytis infestans</name>
    <dbReference type="NCBI Taxonomy" id="4787"/>
    <lineage>
        <taxon>Eukaryota</taxon>
        <taxon>Sar</taxon>
        <taxon>Stramenopiles</taxon>
        <taxon>Oomycota</taxon>
        <taxon>Peronosporomycetes</taxon>
        <taxon>Peronosporales</taxon>
        <taxon>Peronosporaceae</taxon>
        <taxon>Phytophthora</taxon>
    </lineage>
</organism>
<evidence type="ECO:0000256" key="4">
    <source>
        <dbReference type="ARBA" id="ARBA00022679"/>
    </source>
</evidence>
<dbReference type="EC" id="2.3.1.48" evidence="3"/>
<keyword evidence="6" id="KW-0805">Transcription regulation</keyword>
<dbReference type="EMBL" id="JAACNO010002657">
    <property type="protein sequence ID" value="KAF4131940.1"/>
    <property type="molecule type" value="Genomic_DNA"/>
</dbReference>
<dbReference type="Gene3D" id="3.30.40.10">
    <property type="entry name" value="Zinc/RING finger domain, C3HC4 (zinc finger)"/>
    <property type="match status" value="1"/>
</dbReference>
<dbReference type="GO" id="GO:0004402">
    <property type="term" value="F:histone acetyltransferase activity"/>
    <property type="evidence" value="ECO:0007669"/>
    <property type="project" value="InterPro"/>
</dbReference>
<dbReference type="GO" id="GO:0003713">
    <property type="term" value="F:transcription coactivator activity"/>
    <property type="evidence" value="ECO:0007669"/>
    <property type="project" value="TreeGrafter"/>
</dbReference>
<evidence type="ECO:0000256" key="3">
    <source>
        <dbReference type="ARBA" id="ARBA00013184"/>
    </source>
</evidence>
<dbReference type="PANTHER" id="PTHR13808">
    <property type="entry name" value="CBP/P300-RELATED"/>
    <property type="match status" value="1"/>
</dbReference>
<comment type="catalytic activity">
    <reaction evidence="9">
        <text>L-lysyl-[protein] + acetyl-CoA = N(6)-acetyl-L-lysyl-[protein] + CoA + H(+)</text>
        <dbReference type="Rhea" id="RHEA:45948"/>
        <dbReference type="Rhea" id="RHEA-COMP:9752"/>
        <dbReference type="Rhea" id="RHEA-COMP:10731"/>
        <dbReference type="ChEBI" id="CHEBI:15378"/>
        <dbReference type="ChEBI" id="CHEBI:29969"/>
        <dbReference type="ChEBI" id="CHEBI:57287"/>
        <dbReference type="ChEBI" id="CHEBI:57288"/>
        <dbReference type="ChEBI" id="CHEBI:61930"/>
        <dbReference type="EC" id="2.3.1.48"/>
    </reaction>
</comment>
<evidence type="ECO:0000256" key="2">
    <source>
        <dbReference type="ARBA" id="ARBA00004123"/>
    </source>
</evidence>
<evidence type="ECO:0000313" key="10">
    <source>
        <dbReference type="EMBL" id="KAF4131940.1"/>
    </source>
</evidence>
<evidence type="ECO:0000256" key="5">
    <source>
        <dbReference type="ARBA" id="ARBA00022853"/>
    </source>
</evidence>
<dbReference type="InterPro" id="IPR013178">
    <property type="entry name" value="Histone_AcTrfase_Rtt109/CBP"/>
</dbReference>
<dbReference type="Proteomes" id="UP000704712">
    <property type="component" value="Unassembled WGS sequence"/>
</dbReference>
<reference evidence="10" key="1">
    <citation type="submission" date="2020-03" db="EMBL/GenBank/DDBJ databases">
        <title>Hybrid Assembly of Korean Phytophthora infestans isolates.</title>
        <authorList>
            <person name="Prokchorchik M."/>
            <person name="Lee Y."/>
            <person name="Seo J."/>
            <person name="Cho J.-H."/>
            <person name="Park Y.-E."/>
            <person name="Jang D.-C."/>
            <person name="Im J.-S."/>
            <person name="Choi J.-G."/>
            <person name="Park H.-J."/>
            <person name="Lee G.-B."/>
            <person name="Lee Y.-G."/>
            <person name="Hong S.-Y."/>
            <person name="Cho K."/>
            <person name="Sohn K.H."/>
        </authorList>
    </citation>
    <scope>NUCLEOTIDE SEQUENCE</scope>
    <source>
        <strain evidence="10">KR_2_A2</strain>
    </source>
</reference>
<keyword evidence="5" id="KW-0156">Chromatin regulator</keyword>
<gene>
    <name evidence="10" type="ORF">GN958_ATG18973</name>
</gene>
<comment type="function">
    <text evidence="1">Acetyltransferase enzyme. Acetylates histones, giving a specific tag for transcriptional activation.</text>
</comment>
<protein>
    <recommendedName>
        <fullName evidence="3">histone acetyltransferase</fullName>
        <ecNumber evidence="3">2.3.1.48</ecNumber>
    </recommendedName>
</protein>
<sequence>MDELTEPWVQCDQCSGWVHQICALFNACENADEEEEVMYTCPLCRLEELDAEEKNNELGMSPMETSVEDFPVKVGKDLLGSHSPALKRSVIKRIKLLFRQYRDLKRDGRVSLRRLHLLKVR</sequence>
<dbReference type="GO" id="GO:0045944">
    <property type="term" value="P:positive regulation of transcription by RNA polymerase II"/>
    <property type="evidence" value="ECO:0007669"/>
    <property type="project" value="TreeGrafter"/>
</dbReference>
<name>A0A8S9TTV5_PHYIN</name>
<dbReference type="GO" id="GO:0000123">
    <property type="term" value="C:histone acetyltransferase complex"/>
    <property type="evidence" value="ECO:0007669"/>
    <property type="project" value="TreeGrafter"/>
</dbReference>
<proteinExistence type="predicted"/>
<keyword evidence="8" id="KW-0539">Nucleus</keyword>
<evidence type="ECO:0000256" key="1">
    <source>
        <dbReference type="ARBA" id="ARBA00002581"/>
    </source>
</evidence>
<dbReference type="SUPFAM" id="SSF57903">
    <property type="entry name" value="FYVE/PHD zinc finger"/>
    <property type="match status" value="1"/>
</dbReference>
<dbReference type="InterPro" id="IPR011011">
    <property type="entry name" value="Znf_FYVE_PHD"/>
</dbReference>
<evidence type="ECO:0000256" key="8">
    <source>
        <dbReference type="ARBA" id="ARBA00023242"/>
    </source>
</evidence>
<keyword evidence="7" id="KW-0804">Transcription</keyword>
<dbReference type="InterPro" id="IPR013083">
    <property type="entry name" value="Znf_RING/FYVE/PHD"/>
</dbReference>
<dbReference type="AlphaFoldDB" id="A0A8S9TTV5"/>
<accession>A0A8S9TTV5</accession>
<comment type="subcellular location">
    <subcellularLocation>
        <location evidence="2">Nucleus</location>
    </subcellularLocation>
</comment>
<dbReference type="GO" id="GO:0005667">
    <property type="term" value="C:transcription regulator complex"/>
    <property type="evidence" value="ECO:0007669"/>
    <property type="project" value="TreeGrafter"/>
</dbReference>
<keyword evidence="4" id="KW-0808">Transferase</keyword>
<evidence type="ECO:0000256" key="6">
    <source>
        <dbReference type="ARBA" id="ARBA00023015"/>
    </source>
</evidence>
<dbReference type="GO" id="GO:0005634">
    <property type="term" value="C:nucleus"/>
    <property type="evidence" value="ECO:0007669"/>
    <property type="project" value="UniProtKB-SubCell"/>
</dbReference>
<evidence type="ECO:0000313" key="11">
    <source>
        <dbReference type="Proteomes" id="UP000704712"/>
    </source>
</evidence>
<comment type="caution">
    <text evidence="10">The sequence shown here is derived from an EMBL/GenBank/DDBJ whole genome shotgun (WGS) entry which is preliminary data.</text>
</comment>
<evidence type="ECO:0000256" key="9">
    <source>
        <dbReference type="ARBA" id="ARBA00048017"/>
    </source>
</evidence>
<evidence type="ECO:0000256" key="7">
    <source>
        <dbReference type="ARBA" id="ARBA00023163"/>
    </source>
</evidence>
<dbReference type="GO" id="GO:0031490">
    <property type="term" value="F:chromatin DNA binding"/>
    <property type="evidence" value="ECO:0007669"/>
    <property type="project" value="TreeGrafter"/>
</dbReference>
<dbReference type="PANTHER" id="PTHR13808:SF1">
    <property type="entry name" value="HISTONE ACETYLTRANSFERASE"/>
    <property type="match status" value="1"/>
</dbReference>